<evidence type="ECO:0000256" key="1">
    <source>
        <dbReference type="SAM" id="MobiDB-lite"/>
    </source>
</evidence>
<name>A0A067MGZ5_BOTB1</name>
<dbReference type="EMBL" id="KL198040">
    <property type="protein sequence ID" value="KDQ13980.1"/>
    <property type="molecule type" value="Genomic_DNA"/>
</dbReference>
<dbReference type="InParanoid" id="A0A067MGZ5"/>
<accession>A0A067MGZ5</accession>
<feature type="transmembrane region" description="Helical" evidence="2">
    <location>
        <begin position="17"/>
        <end position="41"/>
    </location>
</feature>
<keyword evidence="2" id="KW-0812">Transmembrane</keyword>
<dbReference type="HOGENOM" id="CLU_2049309_0_0_1"/>
<dbReference type="Proteomes" id="UP000027195">
    <property type="component" value="Unassembled WGS sequence"/>
</dbReference>
<organism evidence="3 4">
    <name type="scientific">Botryobasidium botryosum (strain FD-172 SS1)</name>
    <dbReference type="NCBI Taxonomy" id="930990"/>
    <lineage>
        <taxon>Eukaryota</taxon>
        <taxon>Fungi</taxon>
        <taxon>Dikarya</taxon>
        <taxon>Basidiomycota</taxon>
        <taxon>Agaricomycotina</taxon>
        <taxon>Agaricomycetes</taxon>
        <taxon>Cantharellales</taxon>
        <taxon>Botryobasidiaceae</taxon>
        <taxon>Botryobasidium</taxon>
    </lineage>
</organism>
<gene>
    <name evidence="3" type="ORF">BOTBODRAFT_33096</name>
</gene>
<evidence type="ECO:0000313" key="3">
    <source>
        <dbReference type="EMBL" id="KDQ13980.1"/>
    </source>
</evidence>
<sequence>MDGDGGRSKPVSHRGLLLIYAFVVIFLLVRHLVAHGASISYVLAVSRDTCVARLVTPERNAAITFTVWVIFVQFCASCRQRAHQTLSRDSMKPFSGGTKAESNKRRSPHDVMSLVPLSTL</sequence>
<evidence type="ECO:0000256" key="2">
    <source>
        <dbReference type="SAM" id="Phobius"/>
    </source>
</evidence>
<reference evidence="4" key="1">
    <citation type="journal article" date="2014" name="Proc. Natl. Acad. Sci. U.S.A.">
        <title>Extensive sampling of basidiomycete genomes demonstrates inadequacy of the white-rot/brown-rot paradigm for wood decay fungi.</title>
        <authorList>
            <person name="Riley R."/>
            <person name="Salamov A.A."/>
            <person name="Brown D.W."/>
            <person name="Nagy L.G."/>
            <person name="Floudas D."/>
            <person name="Held B.W."/>
            <person name="Levasseur A."/>
            <person name="Lombard V."/>
            <person name="Morin E."/>
            <person name="Otillar R."/>
            <person name="Lindquist E.A."/>
            <person name="Sun H."/>
            <person name="LaButti K.M."/>
            <person name="Schmutz J."/>
            <person name="Jabbour D."/>
            <person name="Luo H."/>
            <person name="Baker S.E."/>
            <person name="Pisabarro A.G."/>
            <person name="Walton J.D."/>
            <person name="Blanchette R.A."/>
            <person name="Henrissat B."/>
            <person name="Martin F."/>
            <person name="Cullen D."/>
            <person name="Hibbett D.S."/>
            <person name="Grigoriev I.V."/>
        </authorList>
    </citation>
    <scope>NUCLEOTIDE SEQUENCE [LARGE SCALE GENOMIC DNA]</scope>
    <source>
        <strain evidence="4">FD-172 SS1</strain>
    </source>
</reference>
<dbReference type="AlphaFoldDB" id="A0A067MGZ5"/>
<protein>
    <submittedName>
        <fullName evidence="3">Uncharacterized protein</fullName>
    </submittedName>
</protein>
<feature type="region of interest" description="Disordered" evidence="1">
    <location>
        <begin position="83"/>
        <end position="110"/>
    </location>
</feature>
<keyword evidence="2" id="KW-0472">Membrane</keyword>
<evidence type="ECO:0000313" key="4">
    <source>
        <dbReference type="Proteomes" id="UP000027195"/>
    </source>
</evidence>
<keyword evidence="2" id="KW-1133">Transmembrane helix</keyword>
<proteinExistence type="predicted"/>
<keyword evidence="4" id="KW-1185">Reference proteome</keyword>